<reference evidence="5 6" key="1">
    <citation type="submission" date="2018-04" db="EMBL/GenBank/DDBJ databases">
        <title>Sphingobacterium cortibacter sp. nov.</title>
        <authorList>
            <person name="Li Y."/>
        </authorList>
    </citation>
    <scope>NUCLEOTIDE SEQUENCE [LARGE SCALE GENOMIC DNA]</scope>
    <source>
        <strain evidence="5 6">2c-3</strain>
    </source>
</reference>
<comment type="caution">
    <text evidence="5">The sequence shown here is derived from an EMBL/GenBank/DDBJ whole genome shotgun (WGS) entry which is preliminary data.</text>
</comment>
<dbReference type="OrthoDB" id="892893at2"/>
<sequence length="425" mass="49823">MSKPKIYLKRRSSEEEGQLYLYYSYGGDKRLEFYTGFRIKNSYYNDQYWSGNKKPINKKCPFHDNYNRLFEEMKLYAVSLVINERIFDNKELKSRLCDEFKASKVEEPEISNFIAGDFISYCEYVQSERKIGKRSIVNGNRQGLNYKSNSLRNPGTTITSLREFAKFKMKTTFLFDEINVKFYNAYRDYLLNEKKNKVSTFSTRVRDIKAFMHEALDEGVHTNSEFKNKRFIAPKYESTGIALSLEEIKKLKDAIIPDEWEHVRDLFLIACYSALRFSDFSKLEIMDIDDGFIRIKQEKTENRVSIPIMKEMKSVLAKYGGVFPPPCTNQHFNRTIKKVCALKSVGLDRVYEINDLGEKVMWSSKITSHTGRRSYATNMFKLGVPNLLIMSATGHKKEEMFLRYIKATNEEKSRLLADWMDKLGI</sequence>
<dbReference type="GO" id="GO:0003677">
    <property type="term" value="F:DNA binding"/>
    <property type="evidence" value="ECO:0007669"/>
    <property type="project" value="UniProtKB-KW"/>
</dbReference>
<dbReference type="GO" id="GO:0015074">
    <property type="term" value="P:DNA integration"/>
    <property type="evidence" value="ECO:0007669"/>
    <property type="project" value="InterPro"/>
</dbReference>
<evidence type="ECO:0000313" key="5">
    <source>
        <dbReference type="EMBL" id="PVH26248.1"/>
    </source>
</evidence>
<proteinExistence type="inferred from homology"/>
<keyword evidence="6" id="KW-1185">Reference proteome</keyword>
<dbReference type="RefSeq" id="WP_116774113.1">
    <property type="nucleotide sequence ID" value="NZ_QDKG01000001.1"/>
</dbReference>
<dbReference type="AlphaFoldDB" id="A0A2T8HLC1"/>
<feature type="domain" description="Tyr recombinase" evidence="4">
    <location>
        <begin position="238"/>
        <end position="417"/>
    </location>
</feature>
<dbReference type="InterPro" id="IPR025269">
    <property type="entry name" value="SAM-like_dom"/>
</dbReference>
<dbReference type="PANTHER" id="PTHR30349:SF64">
    <property type="entry name" value="PROPHAGE INTEGRASE INTD-RELATED"/>
    <property type="match status" value="1"/>
</dbReference>
<evidence type="ECO:0000256" key="3">
    <source>
        <dbReference type="ARBA" id="ARBA00023172"/>
    </source>
</evidence>
<dbReference type="Gene3D" id="1.10.150.130">
    <property type="match status" value="1"/>
</dbReference>
<dbReference type="Pfam" id="PF00589">
    <property type="entry name" value="Phage_integrase"/>
    <property type="match status" value="1"/>
</dbReference>
<evidence type="ECO:0000259" key="4">
    <source>
        <dbReference type="PROSITE" id="PS51898"/>
    </source>
</evidence>
<gene>
    <name evidence="5" type="ORF">DC487_01085</name>
</gene>
<dbReference type="Gene3D" id="1.10.443.10">
    <property type="entry name" value="Intergrase catalytic core"/>
    <property type="match status" value="1"/>
</dbReference>
<dbReference type="Pfam" id="PF13102">
    <property type="entry name" value="Phage_int_SAM_5"/>
    <property type="match status" value="1"/>
</dbReference>
<dbReference type="InterPro" id="IPR013762">
    <property type="entry name" value="Integrase-like_cat_sf"/>
</dbReference>
<comment type="similarity">
    <text evidence="1">Belongs to the 'phage' integrase family.</text>
</comment>
<organism evidence="5 6">
    <name type="scientific">Sphingobacterium corticibacter</name>
    <dbReference type="NCBI Taxonomy" id="2171749"/>
    <lineage>
        <taxon>Bacteria</taxon>
        <taxon>Pseudomonadati</taxon>
        <taxon>Bacteroidota</taxon>
        <taxon>Sphingobacteriia</taxon>
        <taxon>Sphingobacteriales</taxon>
        <taxon>Sphingobacteriaceae</taxon>
        <taxon>Sphingobacterium</taxon>
    </lineage>
</organism>
<evidence type="ECO:0000256" key="2">
    <source>
        <dbReference type="ARBA" id="ARBA00023125"/>
    </source>
</evidence>
<dbReference type="CDD" id="cd01185">
    <property type="entry name" value="INTN1_C_like"/>
    <property type="match status" value="1"/>
</dbReference>
<dbReference type="InterPro" id="IPR010998">
    <property type="entry name" value="Integrase_recombinase_N"/>
</dbReference>
<dbReference type="GO" id="GO:0006310">
    <property type="term" value="P:DNA recombination"/>
    <property type="evidence" value="ECO:0007669"/>
    <property type="project" value="UniProtKB-KW"/>
</dbReference>
<protein>
    <recommendedName>
        <fullName evidence="4">Tyr recombinase domain-containing protein</fullName>
    </recommendedName>
</protein>
<dbReference type="InterPro" id="IPR050090">
    <property type="entry name" value="Tyrosine_recombinase_XerCD"/>
</dbReference>
<name>A0A2T8HLC1_9SPHI</name>
<dbReference type="PROSITE" id="PS51898">
    <property type="entry name" value="TYR_RECOMBINASE"/>
    <property type="match status" value="1"/>
</dbReference>
<dbReference type="Proteomes" id="UP000245627">
    <property type="component" value="Unassembled WGS sequence"/>
</dbReference>
<dbReference type="InterPro" id="IPR002104">
    <property type="entry name" value="Integrase_catalytic"/>
</dbReference>
<dbReference type="EMBL" id="QDKG01000001">
    <property type="protein sequence ID" value="PVH26248.1"/>
    <property type="molecule type" value="Genomic_DNA"/>
</dbReference>
<evidence type="ECO:0000256" key="1">
    <source>
        <dbReference type="ARBA" id="ARBA00008857"/>
    </source>
</evidence>
<dbReference type="SUPFAM" id="SSF56349">
    <property type="entry name" value="DNA breaking-rejoining enzymes"/>
    <property type="match status" value="1"/>
</dbReference>
<accession>A0A2T8HLC1</accession>
<keyword evidence="3" id="KW-0233">DNA recombination</keyword>
<dbReference type="PANTHER" id="PTHR30349">
    <property type="entry name" value="PHAGE INTEGRASE-RELATED"/>
    <property type="match status" value="1"/>
</dbReference>
<dbReference type="InterPro" id="IPR011010">
    <property type="entry name" value="DNA_brk_join_enz"/>
</dbReference>
<keyword evidence="2" id="KW-0238">DNA-binding</keyword>
<evidence type="ECO:0000313" key="6">
    <source>
        <dbReference type="Proteomes" id="UP000245627"/>
    </source>
</evidence>